<evidence type="ECO:0000256" key="7">
    <source>
        <dbReference type="ARBA" id="ARBA00023125"/>
    </source>
</evidence>
<evidence type="ECO:0000256" key="3">
    <source>
        <dbReference type="ARBA" id="ARBA00022723"/>
    </source>
</evidence>
<proteinExistence type="inferred from homology"/>
<evidence type="ECO:0000256" key="12">
    <source>
        <dbReference type="SAM" id="MobiDB-lite"/>
    </source>
</evidence>
<dbReference type="Proteomes" id="UP001046870">
    <property type="component" value="Chromosome 18"/>
</dbReference>
<dbReference type="GO" id="GO:0000981">
    <property type="term" value="F:DNA-binding transcription factor activity, RNA polymerase II-specific"/>
    <property type="evidence" value="ECO:0007669"/>
    <property type="project" value="TreeGrafter"/>
</dbReference>
<keyword evidence="3" id="KW-0479">Metal-binding</keyword>
<dbReference type="Pfam" id="PF16421">
    <property type="entry name" value="E2F_CC-MB"/>
    <property type="match status" value="1"/>
</dbReference>
<dbReference type="Gene3D" id="6.10.250.540">
    <property type="match status" value="1"/>
</dbReference>
<dbReference type="InterPro" id="IPR003316">
    <property type="entry name" value="E2F_WHTH_DNA-bd_dom"/>
</dbReference>
<dbReference type="Gene3D" id="6.20.210.20">
    <property type="entry name" value="THAP domain"/>
    <property type="match status" value="1"/>
</dbReference>
<dbReference type="GO" id="GO:0008270">
    <property type="term" value="F:zinc ion binding"/>
    <property type="evidence" value="ECO:0007669"/>
    <property type="project" value="UniProtKB-KW"/>
</dbReference>
<dbReference type="InterPro" id="IPR036388">
    <property type="entry name" value="WH-like_DNA-bd_sf"/>
</dbReference>
<dbReference type="SMART" id="SM01372">
    <property type="entry name" value="E2F_TDP"/>
    <property type="match status" value="1"/>
</dbReference>
<evidence type="ECO:0000256" key="2">
    <source>
        <dbReference type="ARBA" id="ARBA00010940"/>
    </source>
</evidence>
<dbReference type="Pfam" id="PF02319">
    <property type="entry name" value="WHD_E2F_TDP"/>
    <property type="match status" value="1"/>
</dbReference>
<dbReference type="Pfam" id="PF05485">
    <property type="entry name" value="THAP"/>
    <property type="match status" value="1"/>
</dbReference>
<dbReference type="SMART" id="SM00692">
    <property type="entry name" value="DM3"/>
    <property type="match status" value="1"/>
</dbReference>
<protein>
    <recommendedName>
        <fullName evidence="13">THAP-type domain-containing protein</fullName>
    </recommendedName>
</protein>
<evidence type="ECO:0000256" key="1">
    <source>
        <dbReference type="ARBA" id="ARBA00004123"/>
    </source>
</evidence>
<dbReference type="InterPro" id="IPR006612">
    <property type="entry name" value="THAP_Znf"/>
</dbReference>
<evidence type="ECO:0000259" key="13">
    <source>
        <dbReference type="PROSITE" id="PS50950"/>
    </source>
</evidence>
<keyword evidence="5" id="KW-0862">Zinc</keyword>
<dbReference type="OrthoDB" id="1743261at2759"/>
<comment type="subcellular location">
    <subcellularLocation>
        <location evidence="1 11">Nucleus</location>
    </subcellularLocation>
</comment>
<evidence type="ECO:0000256" key="5">
    <source>
        <dbReference type="ARBA" id="ARBA00022833"/>
    </source>
</evidence>
<evidence type="ECO:0000256" key="10">
    <source>
        <dbReference type="PROSITE-ProRule" id="PRU00309"/>
    </source>
</evidence>
<evidence type="ECO:0000313" key="15">
    <source>
        <dbReference type="Proteomes" id="UP001046870"/>
    </source>
</evidence>
<keyword evidence="9 11" id="KW-0539">Nucleus</keyword>
<dbReference type="AlphaFoldDB" id="A0A9D3T4J1"/>
<feature type="region of interest" description="Disordered" evidence="12">
    <location>
        <begin position="335"/>
        <end position="374"/>
    </location>
</feature>
<feature type="region of interest" description="Disordered" evidence="12">
    <location>
        <begin position="85"/>
        <end position="153"/>
    </location>
</feature>
<feature type="domain" description="THAP-type" evidence="13">
    <location>
        <begin position="1"/>
        <end position="83"/>
    </location>
</feature>
<evidence type="ECO:0000256" key="4">
    <source>
        <dbReference type="ARBA" id="ARBA00022771"/>
    </source>
</evidence>
<dbReference type="InterPro" id="IPR032198">
    <property type="entry name" value="E2F_CC-MB"/>
</dbReference>
<keyword evidence="8 11" id="KW-0804">Transcription</keyword>
<dbReference type="Gene3D" id="1.10.10.10">
    <property type="entry name" value="Winged helix-like DNA-binding domain superfamily/Winged helix DNA-binding domain"/>
    <property type="match status" value="1"/>
</dbReference>
<accession>A0A9D3T4J1</accession>
<dbReference type="GO" id="GO:0090575">
    <property type="term" value="C:RNA polymerase II transcription regulator complex"/>
    <property type="evidence" value="ECO:0007669"/>
    <property type="project" value="TreeGrafter"/>
</dbReference>
<comment type="similarity">
    <text evidence="2 11">Belongs to the E2F/DP family.</text>
</comment>
<dbReference type="SUPFAM" id="SSF46785">
    <property type="entry name" value="Winged helix' DNA-binding domain"/>
    <property type="match status" value="1"/>
</dbReference>
<evidence type="ECO:0000313" key="14">
    <source>
        <dbReference type="EMBL" id="KAG7460603.1"/>
    </source>
</evidence>
<dbReference type="InterPro" id="IPR037241">
    <property type="entry name" value="E2F-DP_heterodim"/>
</dbReference>
<dbReference type="PANTHER" id="PTHR12081:SF19">
    <property type="entry name" value="TRANSCRIPTION FACTOR E2F6"/>
    <property type="match status" value="1"/>
</dbReference>
<dbReference type="SUPFAM" id="SSF57716">
    <property type="entry name" value="Glucocorticoid receptor-like (DNA-binding domain)"/>
    <property type="match status" value="1"/>
</dbReference>
<dbReference type="EMBL" id="JAFDVH010000018">
    <property type="protein sequence ID" value="KAG7460603.1"/>
    <property type="molecule type" value="Genomic_DNA"/>
</dbReference>
<organism evidence="14 15">
    <name type="scientific">Megalops atlanticus</name>
    <name type="common">Tarpon</name>
    <name type="synonym">Clupea gigantea</name>
    <dbReference type="NCBI Taxonomy" id="7932"/>
    <lineage>
        <taxon>Eukaryota</taxon>
        <taxon>Metazoa</taxon>
        <taxon>Chordata</taxon>
        <taxon>Craniata</taxon>
        <taxon>Vertebrata</taxon>
        <taxon>Euteleostomi</taxon>
        <taxon>Actinopterygii</taxon>
        <taxon>Neopterygii</taxon>
        <taxon>Teleostei</taxon>
        <taxon>Elopiformes</taxon>
        <taxon>Megalopidae</taxon>
        <taxon>Megalops</taxon>
    </lineage>
</organism>
<gene>
    <name evidence="14" type="ORF">MATL_G00200510</name>
</gene>
<dbReference type="FunFam" id="1.10.10.10:FF:000458">
    <property type="entry name" value="E2F-like (Mammalian transcription factor)"/>
    <property type="match status" value="1"/>
</dbReference>
<keyword evidence="15" id="KW-1185">Reference proteome</keyword>
<dbReference type="InterPro" id="IPR015633">
    <property type="entry name" value="E2F"/>
</dbReference>
<evidence type="ECO:0000256" key="8">
    <source>
        <dbReference type="ARBA" id="ARBA00023163"/>
    </source>
</evidence>
<name>A0A9D3T4J1_MEGAT</name>
<evidence type="ECO:0000256" key="9">
    <source>
        <dbReference type="ARBA" id="ARBA00023242"/>
    </source>
</evidence>
<reference evidence="14" key="1">
    <citation type="submission" date="2021-01" db="EMBL/GenBank/DDBJ databases">
        <authorList>
            <person name="Zahm M."/>
            <person name="Roques C."/>
            <person name="Cabau C."/>
            <person name="Klopp C."/>
            <person name="Donnadieu C."/>
            <person name="Jouanno E."/>
            <person name="Lampietro C."/>
            <person name="Louis A."/>
            <person name="Herpin A."/>
            <person name="Echchiki A."/>
            <person name="Berthelot C."/>
            <person name="Parey E."/>
            <person name="Roest-Crollius H."/>
            <person name="Braasch I."/>
            <person name="Postlethwait J."/>
            <person name="Bobe J."/>
            <person name="Montfort J."/>
            <person name="Bouchez O."/>
            <person name="Begum T."/>
            <person name="Mejri S."/>
            <person name="Adams A."/>
            <person name="Chen W.-J."/>
            <person name="Guiguen Y."/>
        </authorList>
    </citation>
    <scope>NUCLEOTIDE SEQUENCE</scope>
    <source>
        <strain evidence="14">YG-15Mar2019-1</strain>
        <tissue evidence="14">Brain</tissue>
    </source>
</reference>
<dbReference type="PROSITE" id="PS50950">
    <property type="entry name" value="ZF_THAP"/>
    <property type="match status" value="1"/>
</dbReference>
<keyword evidence="4 10" id="KW-0863">Zinc-finger</keyword>
<dbReference type="InterPro" id="IPR036390">
    <property type="entry name" value="WH_DNA-bd_sf"/>
</dbReference>
<dbReference type="GO" id="GO:0046983">
    <property type="term" value="F:protein dimerization activity"/>
    <property type="evidence" value="ECO:0007669"/>
    <property type="project" value="InterPro"/>
</dbReference>
<dbReference type="GO" id="GO:0000978">
    <property type="term" value="F:RNA polymerase II cis-regulatory region sequence-specific DNA binding"/>
    <property type="evidence" value="ECO:0007669"/>
    <property type="project" value="InterPro"/>
</dbReference>
<keyword evidence="7 10" id="KW-0238">DNA-binding</keyword>
<dbReference type="CDD" id="cd14660">
    <property type="entry name" value="E2F_DD"/>
    <property type="match status" value="1"/>
</dbReference>
<dbReference type="SUPFAM" id="SSF144074">
    <property type="entry name" value="E2F-DP heterodimerization region"/>
    <property type="match status" value="1"/>
</dbReference>
<evidence type="ECO:0000256" key="11">
    <source>
        <dbReference type="RuleBase" id="RU003796"/>
    </source>
</evidence>
<dbReference type="SMART" id="SM00980">
    <property type="entry name" value="THAP"/>
    <property type="match status" value="1"/>
</dbReference>
<feature type="compositionally biased region" description="Polar residues" evidence="12">
    <location>
        <begin position="362"/>
        <end position="374"/>
    </location>
</feature>
<dbReference type="PANTHER" id="PTHR12081">
    <property type="entry name" value="TRANSCRIPTION FACTOR E2F"/>
    <property type="match status" value="1"/>
</dbReference>
<evidence type="ECO:0000256" key="6">
    <source>
        <dbReference type="ARBA" id="ARBA00023015"/>
    </source>
</evidence>
<sequence length="374" mass="41256">MTMVKCVVQGCPNKSYPKAICKSQPRKRFFSFPKDPARVKVWLAALRETDKVPSDDHRICEDHFLKDHITPRGVSEDAIPIMPPYLDGPLAMGAGSGSDEQGDQSDGADLQDEDAGDRDGGHLWETEAPDMNVVDESGVSRTQTWSVKKEGPSVSKDEAKFCAPRYRCDVSLSRLTKRFMELLRSAPNGIVDLNDATRVLGARKRRVYDITNVLGGIQLIKKRNTSQIQWVGSVPVSELDWKEKLREELLDLSAVEEALDELIRDCAQQLFMLTDHKENAKYPASSSAARGEQVVIAIKAPEETKLEVPTPKEDGIQIHLKGCRGPISVLMCETESRGSEKATGGSFSALEDSRIHTAPLNRETSALQSPGKSP</sequence>
<dbReference type="InterPro" id="IPR038441">
    <property type="entry name" value="THAP_Znf_sf"/>
</dbReference>
<keyword evidence="6 11" id="KW-0805">Transcription regulation</keyword>
<comment type="caution">
    <text evidence="14">The sequence shown here is derived from an EMBL/GenBank/DDBJ whole genome shotgun (WGS) entry which is preliminary data.</text>
</comment>